<protein>
    <submittedName>
        <fullName evidence="2">Uncharacterized protein</fullName>
    </submittedName>
</protein>
<feature type="region of interest" description="Disordered" evidence="1">
    <location>
        <begin position="1"/>
        <end position="22"/>
    </location>
</feature>
<comment type="caution">
    <text evidence="2">The sequence shown here is derived from an EMBL/GenBank/DDBJ whole genome shotgun (WGS) entry which is preliminary data.</text>
</comment>
<name>A0A956NGX8_UNCEI</name>
<evidence type="ECO:0000256" key="1">
    <source>
        <dbReference type="SAM" id="MobiDB-lite"/>
    </source>
</evidence>
<proteinExistence type="predicted"/>
<evidence type="ECO:0000313" key="3">
    <source>
        <dbReference type="Proteomes" id="UP000739538"/>
    </source>
</evidence>
<feature type="compositionally biased region" description="Basic and acidic residues" evidence="1">
    <location>
        <begin position="377"/>
        <end position="386"/>
    </location>
</feature>
<organism evidence="2 3">
    <name type="scientific">Eiseniibacteriota bacterium</name>
    <dbReference type="NCBI Taxonomy" id="2212470"/>
    <lineage>
        <taxon>Bacteria</taxon>
        <taxon>Candidatus Eiseniibacteriota</taxon>
    </lineage>
</organism>
<sequence length="429" mass="47055">MDSMTSAPNRSPGSDDRSSHGGAMADRLLSRDAWVHERCAMTLHGAIPMIQRRLEPFGPLLLFLAGSTGGGEAVGWSGSNPFVLSDLDLGVVLSSRPTAEATDGLHRELRELSERIAGPEVTIGIYLREERRECLPTPGLVDFLARRFVIAGDESFFEGFPQVMEGEIEPWEAFRIVGNRSRELLAVRSGPVSGALDRSAIEAQFLLAKLADGIGTAWLLLRREYRTDRQARWNRLDQSDVPESIRSVSQAVRGFLAAPGPDTWPEVAGLSMVRAGLRDLFRSTRGTQWSGVVEPYEYDPLSWRNRYRTWRDHVSVHGGVPWLLRARFRGTPGTRHLGAAVLYWLTLPEGTDPDLAALRVGGVDRTDPSLAVAPAQDNDRTGRAAPDEGTPELSVAWSDVARLLGEPIRPGKGAKDRLRERIGIGEGAA</sequence>
<accession>A0A956NGX8</accession>
<feature type="compositionally biased region" description="Polar residues" evidence="1">
    <location>
        <begin position="1"/>
        <end position="12"/>
    </location>
</feature>
<dbReference type="Proteomes" id="UP000739538">
    <property type="component" value="Unassembled WGS sequence"/>
</dbReference>
<gene>
    <name evidence="2" type="ORF">KDA27_20750</name>
</gene>
<reference evidence="2" key="1">
    <citation type="submission" date="2020-04" db="EMBL/GenBank/DDBJ databases">
        <authorList>
            <person name="Zhang T."/>
        </authorList>
    </citation>
    <scope>NUCLEOTIDE SEQUENCE</scope>
    <source>
        <strain evidence="2">HKST-UBA02</strain>
    </source>
</reference>
<dbReference type="EMBL" id="JAGQHS010000153">
    <property type="protein sequence ID" value="MCA9758236.1"/>
    <property type="molecule type" value="Genomic_DNA"/>
</dbReference>
<evidence type="ECO:0000313" key="2">
    <source>
        <dbReference type="EMBL" id="MCA9758236.1"/>
    </source>
</evidence>
<feature type="region of interest" description="Disordered" evidence="1">
    <location>
        <begin position="367"/>
        <end position="391"/>
    </location>
</feature>
<reference evidence="2" key="2">
    <citation type="journal article" date="2021" name="Microbiome">
        <title>Successional dynamics and alternative stable states in a saline activated sludge microbial community over 9 years.</title>
        <authorList>
            <person name="Wang Y."/>
            <person name="Ye J."/>
            <person name="Ju F."/>
            <person name="Liu L."/>
            <person name="Boyd J.A."/>
            <person name="Deng Y."/>
            <person name="Parks D.H."/>
            <person name="Jiang X."/>
            <person name="Yin X."/>
            <person name="Woodcroft B.J."/>
            <person name="Tyson G.W."/>
            <person name="Hugenholtz P."/>
            <person name="Polz M.F."/>
            <person name="Zhang T."/>
        </authorList>
    </citation>
    <scope>NUCLEOTIDE SEQUENCE</scope>
    <source>
        <strain evidence="2">HKST-UBA02</strain>
    </source>
</reference>
<dbReference type="AlphaFoldDB" id="A0A956NGX8"/>